<dbReference type="Gene3D" id="3.40.50.2300">
    <property type="match status" value="1"/>
</dbReference>
<evidence type="ECO:0000256" key="5">
    <source>
        <dbReference type="PIRSR" id="PIRSR617867-1"/>
    </source>
</evidence>
<protein>
    <recommendedName>
        <fullName evidence="2">protein-tyrosine-phosphatase</fullName>
        <ecNumber evidence="2">3.1.3.48</ecNumber>
    </recommendedName>
</protein>
<gene>
    <name evidence="7" type="ORF">A5893_16415</name>
</gene>
<dbReference type="Proteomes" id="UP000078459">
    <property type="component" value="Unassembled WGS sequence"/>
</dbReference>
<keyword evidence="8" id="KW-1185">Reference proteome</keyword>
<comment type="caution">
    <text evidence="7">The sequence shown here is derived from an EMBL/GenBank/DDBJ whole genome shotgun (WGS) entry which is preliminary data.</text>
</comment>
<dbReference type="InterPro" id="IPR023485">
    <property type="entry name" value="Ptyr_pPase"/>
</dbReference>
<dbReference type="SUPFAM" id="SSF52788">
    <property type="entry name" value="Phosphotyrosine protein phosphatases I"/>
    <property type="match status" value="1"/>
</dbReference>
<keyword evidence="3" id="KW-0378">Hydrolase</keyword>
<dbReference type="PANTHER" id="PTHR11717:SF7">
    <property type="entry name" value="LOW MOLECULAR WEIGHT PHOSPHOTYROSINE PROTEIN PHOSPHATASE"/>
    <property type="match status" value="1"/>
</dbReference>
<evidence type="ECO:0000256" key="3">
    <source>
        <dbReference type="ARBA" id="ARBA00022801"/>
    </source>
</evidence>
<evidence type="ECO:0000313" key="8">
    <source>
        <dbReference type="Proteomes" id="UP000078459"/>
    </source>
</evidence>
<dbReference type="EMBL" id="LWHJ01000032">
    <property type="protein sequence ID" value="OAQ37953.1"/>
    <property type="molecule type" value="Genomic_DNA"/>
</dbReference>
<evidence type="ECO:0000313" key="7">
    <source>
        <dbReference type="EMBL" id="OAQ37953.1"/>
    </source>
</evidence>
<evidence type="ECO:0000256" key="4">
    <source>
        <dbReference type="ARBA" id="ARBA00022912"/>
    </source>
</evidence>
<feature type="active site" description="Nucleophile" evidence="5">
    <location>
        <position position="7"/>
    </location>
</feature>
<dbReference type="OrthoDB" id="9784339at2"/>
<dbReference type="PRINTS" id="PR00719">
    <property type="entry name" value="LMWPTPASE"/>
</dbReference>
<evidence type="ECO:0000259" key="6">
    <source>
        <dbReference type="SMART" id="SM00226"/>
    </source>
</evidence>
<dbReference type="AlphaFoldDB" id="A0A179DBW9"/>
<reference evidence="7 8" key="1">
    <citation type="submission" date="2016-04" db="EMBL/GenBank/DDBJ databases">
        <authorList>
            <person name="Evans L.H."/>
            <person name="Alamgir A."/>
            <person name="Owens N."/>
            <person name="Weber N.D."/>
            <person name="Virtaneva K."/>
            <person name="Barbian K."/>
            <person name="Babar A."/>
            <person name="Rosenke K."/>
        </authorList>
    </citation>
    <scope>NUCLEOTIDE SEQUENCE [LARGE SCALE GENOMIC DNA]</scope>
    <source>
        <strain evidence="7 8">CCM 8644</strain>
    </source>
</reference>
<comment type="similarity">
    <text evidence="1">Belongs to the low molecular weight phosphotyrosine protein phosphatase family.</text>
</comment>
<dbReference type="PANTHER" id="PTHR11717">
    <property type="entry name" value="LOW MOLECULAR WEIGHT PROTEIN TYROSINE PHOSPHATASE"/>
    <property type="match status" value="1"/>
</dbReference>
<dbReference type="RefSeq" id="WP_068823776.1">
    <property type="nucleotide sequence ID" value="NZ_LWHJ01000032.1"/>
</dbReference>
<dbReference type="SMART" id="SM00226">
    <property type="entry name" value="LMWPc"/>
    <property type="match status" value="1"/>
</dbReference>
<name>A0A179DBW9_9SPHI</name>
<keyword evidence="4" id="KW-0904">Protein phosphatase</keyword>
<feature type="domain" description="Phosphotyrosine protein phosphatase I" evidence="6">
    <location>
        <begin position="1"/>
        <end position="142"/>
    </location>
</feature>
<dbReference type="InterPro" id="IPR017867">
    <property type="entry name" value="Tyr_phospatase_low_mol_wt"/>
</dbReference>
<evidence type="ECO:0000256" key="2">
    <source>
        <dbReference type="ARBA" id="ARBA00013064"/>
    </source>
</evidence>
<dbReference type="Pfam" id="PF01451">
    <property type="entry name" value="LMWPc"/>
    <property type="match status" value="1"/>
</dbReference>
<dbReference type="InterPro" id="IPR050438">
    <property type="entry name" value="LMW_PTPase"/>
</dbReference>
<dbReference type="STRING" id="1826909.A5893_16415"/>
<accession>A0A179DBW9</accession>
<reference evidence="7 8" key="2">
    <citation type="submission" date="2016-06" db="EMBL/GenBank/DDBJ databases">
        <title>Pedobacter psychrophilus sp. nov., isolated from Antarctic fragmentary rock.</title>
        <authorList>
            <person name="Svec P."/>
        </authorList>
    </citation>
    <scope>NUCLEOTIDE SEQUENCE [LARGE SCALE GENOMIC DNA]</scope>
    <source>
        <strain evidence="7 8">CCM 8644</strain>
    </source>
</reference>
<feature type="active site" description="Proton donor" evidence="5">
    <location>
        <position position="117"/>
    </location>
</feature>
<dbReference type="EC" id="3.1.3.48" evidence="2"/>
<organism evidence="7 8">
    <name type="scientific">Pedobacter psychrophilus</name>
    <dbReference type="NCBI Taxonomy" id="1826909"/>
    <lineage>
        <taxon>Bacteria</taxon>
        <taxon>Pseudomonadati</taxon>
        <taxon>Bacteroidota</taxon>
        <taxon>Sphingobacteriia</taxon>
        <taxon>Sphingobacteriales</taxon>
        <taxon>Sphingobacteriaceae</taxon>
        <taxon>Pedobacter</taxon>
    </lineage>
</organism>
<dbReference type="InterPro" id="IPR036196">
    <property type="entry name" value="Ptyr_pPase_sf"/>
</dbReference>
<sequence>MKILMVCLGNICRSPLAEGIMKHFIDKEGLGWQVDSAGTGAYHIGRHPDVRSIKIAQQNGIDISHQKARQFIKADFKTFDHIYVMDKHNYEDVINLATSDEEKQKVKLFITDEIVPDPYYDDSLFKPTFNMIYAQCGKLLTSLKKENR</sequence>
<feature type="active site" description="Nucleophile" evidence="5">
    <location>
        <position position="13"/>
    </location>
</feature>
<proteinExistence type="inferred from homology"/>
<evidence type="ECO:0000256" key="1">
    <source>
        <dbReference type="ARBA" id="ARBA00011063"/>
    </source>
</evidence>
<dbReference type="GO" id="GO:0004725">
    <property type="term" value="F:protein tyrosine phosphatase activity"/>
    <property type="evidence" value="ECO:0007669"/>
    <property type="project" value="UniProtKB-EC"/>
</dbReference>
<dbReference type="CDD" id="cd16343">
    <property type="entry name" value="LMWPTP"/>
    <property type="match status" value="1"/>
</dbReference>